<dbReference type="Pfam" id="PF07690">
    <property type="entry name" value="MFS_1"/>
    <property type="match status" value="1"/>
</dbReference>
<dbReference type="InterPro" id="IPR036259">
    <property type="entry name" value="MFS_trans_sf"/>
</dbReference>
<dbReference type="InterPro" id="IPR020846">
    <property type="entry name" value="MFS_dom"/>
</dbReference>
<feature type="transmembrane region" description="Helical" evidence="6">
    <location>
        <begin position="23"/>
        <end position="40"/>
    </location>
</feature>
<gene>
    <name evidence="8" type="ORF">ACFP3H_15905</name>
</gene>
<accession>A0ABW1JSV0</accession>
<dbReference type="RefSeq" id="WP_378606289.1">
    <property type="nucleotide sequence ID" value="NZ_JBHSQN010000010.1"/>
</dbReference>
<dbReference type="SUPFAM" id="SSF103473">
    <property type="entry name" value="MFS general substrate transporter"/>
    <property type="match status" value="1"/>
</dbReference>
<evidence type="ECO:0000256" key="6">
    <source>
        <dbReference type="SAM" id="Phobius"/>
    </source>
</evidence>
<proteinExistence type="predicted"/>
<protein>
    <submittedName>
        <fullName evidence="8">MFS transporter</fullName>
    </submittedName>
</protein>
<dbReference type="EMBL" id="JBHSQN010000010">
    <property type="protein sequence ID" value="MFC6012546.1"/>
    <property type="molecule type" value="Genomic_DNA"/>
</dbReference>
<dbReference type="Gene3D" id="1.20.1250.20">
    <property type="entry name" value="MFS general substrate transporter like domains"/>
    <property type="match status" value="2"/>
</dbReference>
<feature type="transmembrane region" description="Helical" evidence="6">
    <location>
        <begin position="385"/>
        <end position="409"/>
    </location>
</feature>
<dbReference type="PANTHER" id="PTHR23501">
    <property type="entry name" value="MAJOR FACILITATOR SUPERFAMILY"/>
    <property type="match status" value="1"/>
</dbReference>
<evidence type="ECO:0000313" key="8">
    <source>
        <dbReference type="EMBL" id="MFC6012546.1"/>
    </source>
</evidence>
<feature type="transmembrane region" description="Helical" evidence="6">
    <location>
        <begin position="180"/>
        <end position="200"/>
    </location>
</feature>
<feature type="transmembrane region" description="Helical" evidence="6">
    <location>
        <begin position="457"/>
        <end position="476"/>
    </location>
</feature>
<evidence type="ECO:0000259" key="7">
    <source>
        <dbReference type="PROSITE" id="PS50850"/>
    </source>
</evidence>
<dbReference type="Proteomes" id="UP001596223">
    <property type="component" value="Unassembled WGS sequence"/>
</dbReference>
<evidence type="ECO:0000256" key="1">
    <source>
        <dbReference type="ARBA" id="ARBA00004429"/>
    </source>
</evidence>
<keyword evidence="5 6" id="KW-0472">Membrane</keyword>
<name>A0ABW1JSV0_9NOCA</name>
<keyword evidence="4 6" id="KW-1133">Transmembrane helix</keyword>
<evidence type="ECO:0000256" key="4">
    <source>
        <dbReference type="ARBA" id="ARBA00022989"/>
    </source>
</evidence>
<keyword evidence="3 6" id="KW-0812">Transmembrane</keyword>
<feature type="transmembrane region" description="Helical" evidence="6">
    <location>
        <begin position="60"/>
        <end position="81"/>
    </location>
</feature>
<reference evidence="9" key="1">
    <citation type="journal article" date="2019" name="Int. J. Syst. Evol. Microbiol.">
        <title>The Global Catalogue of Microorganisms (GCM) 10K type strain sequencing project: providing services to taxonomists for standard genome sequencing and annotation.</title>
        <authorList>
            <consortium name="The Broad Institute Genomics Platform"/>
            <consortium name="The Broad Institute Genome Sequencing Center for Infectious Disease"/>
            <person name="Wu L."/>
            <person name="Ma J."/>
        </authorList>
    </citation>
    <scope>NUCLEOTIDE SEQUENCE [LARGE SCALE GENOMIC DNA]</scope>
    <source>
        <strain evidence="9">CCUG 36956</strain>
    </source>
</reference>
<keyword evidence="2" id="KW-0813">Transport</keyword>
<feature type="transmembrane region" description="Helical" evidence="6">
    <location>
        <begin position="246"/>
        <end position="275"/>
    </location>
</feature>
<feature type="transmembrane region" description="Helical" evidence="6">
    <location>
        <begin position="88"/>
        <end position="106"/>
    </location>
</feature>
<keyword evidence="9" id="KW-1185">Reference proteome</keyword>
<feature type="transmembrane region" description="Helical" evidence="6">
    <location>
        <begin position="313"/>
        <end position="333"/>
    </location>
</feature>
<dbReference type="InterPro" id="IPR011701">
    <property type="entry name" value="MFS"/>
</dbReference>
<feature type="transmembrane region" description="Helical" evidence="6">
    <location>
        <begin position="339"/>
        <end position="364"/>
    </location>
</feature>
<evidence type="ECO:0000256" key="3">
    <source>
        <dbReference type="ARBA" id="ARBA00022692"/>
    </source>
</evidence>
<evidence type="ECO:0000256" key="2">
    <source>
        <dbReference type="ARBA" id="ARBA00022448"/>
    </source>
</evidence>
<feature type="transmembrane region" description="Helical" evidence="6">
    <location>
        <begin position="112"/>
        <end position="137"/>
    </location>
</feature>
<sequence length="506" mass="54657">MAGSSFELWNRQLDRFPTNGKRATYLAITVAATVVLYYQLYVQGSVATKVLADLDMSLTYFILGQVVGGLVGVLGALAAGLADRWGRANLVVYGLIVVSLLVGIGAPNVDSALAYMVVFGLIAGVEGVVLVATPALIRDFSPQLRRASAMGFWTLGPVLGSLLVTAVSSNTLDTHHDWRFQFQVAGIVGAVISVVAFVGLRELAPPLRDQRMVSIRDRALVEARARDSSADRSTRGHWRQMMTSRIIIPAGAISCYLLFYYVAVGFLVLFLVTTFGYSEARANSLATWYWIVNAVSLLAFGVLSDAVGVRKPFMIVGGLISAFGIGWFAVATGDSGTPYALFATIIVVIALGTGMTFATWMAAFTETVEARNPAATMTGLAVWGACVRVVVALSLTALVFAIPAAGVLAEFGPHVTHTSAAVRAGAEVPAADLQYLAQHGEDVRRAARNAPRQWQQLWWVCLAAQLLFLPSVWLMVGRWRPSSARADARRHREAVEEELFQRMVRR</sequence>
<feature type="transmembrane region" description="Helical" evidence="6">
    <location>
        <begin position="287"/>
        <end position="306"/>
    </location>
</feature>
<dbReference type="PROSITE" id="PS50850">
    <property type="entry name" value="MFS"/>
    <property type="match status" value="1"/>
</dbReference>
<comment type="subcellular location">
    <subcellularLocation>
        <location evidence="1">Cell inner membrane</location>
        <topology evidence="1">Multi-pass membrane protein</topology>
    </subcellularLocation>
</comment>
<evidence type="ECO:0000313" key="9">
    <source>
        <dbReference type="Proteomes" id="UP001596223"/>
    </source>
</evidence>
<evidence type="ECO:0000256" key="5">
    <source>
        <dbReference type="ARBA" id="ARBA00023136"/>
    </source>
</evidence>
<comment type="caution">
    <text evidence="8">The sequence shown here is derived from an EMBL/GenBank/DDBJ whole genome shotgun (WGS) entry which is preliminary data.</text>
</comment>
<organism evidence="8 9">
    <name type="scientific">Nocardia lasii</name>
    <dbReference type="NCBI Taxonomy" id="1616107"/>
    <lineage>
        <taxon>Bacteria</taxon>
        <taxon>Bacillati</taxon>
        <taxon>Actinomycetota</taxon>
        <taxon>Actinomycetes</taxon>
        <taxon>Mycobacteriales</taxon>
        <taxon>Nocardiaceae</taxon>
        <taxon>Nocardia</taxon>
    </lineage>
</organism>
<feature type="domain" description="Major facilitator superfamily (MFS) profile" evidence="7">
    <location>
        <begin position="25"/>
        <end position="442"/>
    </location>
</feature>
<feature type="transmembrane region" description="Helical" evidence="6">
    <location>
        <begin position="149"/>
        <end position="168"/>
    </location>
</feature>
<dbReference type="PANTHER" id="PTHR23501:SF191">
    <property type="entry name" value="VACUOLAR BASIC AMINO ACID TRANSPORTER 4"/>
    <property type="match status" value="1"/>
</dbReference>